<name>A0AAD2FIK4_9STRA</name>
<dbReference type="GO" id="GO:0005737">
    <property type="term" value="C:cytoplasm"/>
    <property type="evidence" value="ECO:0007669"/>
    <property type="project" value="InterPro"/>
</dbReference>
<evidence type="ECO:0000313" key="3">
    <source>
        <dbReference type="EMBL" id="CAJ1942218.1"/>
    </source>
</evidence>
<feature type="domain" description="Programmed cell death protein 2 C-terminal" evidence="2">
    <location>
        <begin position="268"/>
        <end position="371"/>
    </location>
</feature>
<feature type="region of interest" description="Disordered" evidence="1">
    <location>
        <begin position="1"/>
        <end position="32"/>
    </location>
</feature>
<dbReference type="PANTHER" id="PTHR46421">
    <property type="entry name" value="PROGRAMMED CELL DEATH PROTEIN 2-LIKE"/>
    <property type="match status" value="1"/>
</dbReference>
<keyword evidence="4" id="KW-1185">Reference proteome</keyword>
<accession>A0AAD2FIK4</accession>
<dbReference type="Pfam" id="PF04194">
    <property type="entry name" value="PDCD2_C"/>
    <property type="match status" value="1"/>
</dbReference>
<evidence type="ECO:0000259" key="2">
    <source>
        <dbReference type="Pfam" id="PF04194"/>
    </source>
</evidence>
<dbReference type="InterPro" id="IPR007320">
    <property type="entry name" value="PDCD2_C"/>
</dbReference>
<organism evidence="3 4">
    <name type="scientific">Cylindrotheca closterium</name>
    <dbReference type="NCBI Taxonomy" id="2856"/>
    <lineage>
        <taxon>Eukaryota</taxon>
        <taxon>Sar</taxon>
        <taxon>Stramenopiles</taxon>
        <taxon>Ochrophyta</taxon>
        <taxon>Bacillariophyta</taxon>
        <taxon>Bacillariophyceae</taxon>
        <taxon>Bacillariophycidae</taxon>
        <taxon>Bacillariales</taxon>
        <taxon>Bacillariaceae</taxon>
        <taxon>Cylindrotheca</taxon>
    </lineage>
</organism>
<feature type="region of interest" description="Disordered" evidence="1">
    <location>
        <begin position="114"/>
        <end position="149"/>
    </location>
</feature>
<dbReference type="Proteomes" id="UP001295423">
    <property type="component" value="Unassembled WGS sequence"/>
</dbReference>
<sequence>MWGNNDDYSDNGEPVKLYVPTQGPPRKNSTAPIESHIGGVAFSELGPAPTCQHCDDNMKLLVQLYRIENQMERFLTVYGCPQSACFSKLKFENGFSYGNGVMSCRMLVRPIREKPKPSAPAAPVKSSWYSDDGDDMDNDWGADTGSDNDVADLESKIAAMEANLEDGAMPKKEAAAAKTPKGTVPTAKVSPDSFPCYMLNQQVEPPAPRQQIEEDDVGMGASDDKIRNMLARYMAEEEDEDILAALSGTAGGGGGAGGEADERLSEEDRILLGFQDRLRRAPRQVVRYAPGGIPMWSIPTEAPTVPSSPDGNPRSFECQLLPPLLLTLNVDKFSGAEQSESGINGMLSDGMNWGSVAVFTRANPTSEVETEEVLLIQKSVDEMSEMQGQPKMDLEPAIAVVEDMDDDDEFTPDA</sequence>
<dbReference type="AlphaFoldDB" id="A0AAD2FIK4"/>
<proteinExistence type="predicted"/>
<dbReference type="PANTHER" id="PTHR46421:SF1">
    <property type="entry name" value="PROGRAMMED CELL DEATH PROTEIN 2-LIKE"/>
    <property type="match status" value="1"/>
</dbReference>
<dbReference type="EMBL" id="CAKOGP040001112">
    <property type="protein sequence ID" value="CAJ1942218.1"/>
    <property type="molecule type" value="Genomic_DNA"/>
</dbReference>
<protein>
    <recommendedName>
        <fullName evidence="2">Programmed cell death protein 2 C-terminal domain-containing protein</fullName>
    </recommendedName>
</protein>
<feature type="compositionally biased region" description="Acidic residues" evidence="1">
    <location>
        <begin position="131"/>
        <end position="140"/>
    </location>
</feature>
<evidence type="ECO:0000313" key="4">
    <source>
        <dbReference type="Proteomes" id="UP001295423"/>
    </source>
</evidence>
<dbReference type="InterPro" id="IPR052815">
    <property type="entry name" value="PDCD2-like_regulator"/>
</dbReference>
<comment type="caution">
    <text evidence="3">The sequence shown here is derived from an EMBL/GenBank/DDBJ whole genome shotgun (WGS) entry which is preliminary data.</text>
</comment>
<gene>
    <name evidence="3" type="ORF">CYCCA115_LOCUS7837</name>
</gene>
<reference evidence="3" key="1">
    <citation type="submission" date="2023-08" db="EMBL/GenBank/DDBJ databases">
        <authorList>
            <person name="Audoor S."/>
            <person name="Bilcke G."/>
        </authorList>
    </citation>
    <scope>NUCLEOTIDE SEQUENCE</scope>
</reference>
<evidence type="ECO:0000256" key="1">
    <source>
        <dbReference type="SAM" id="MobiDB-lite"/>
    </source>
</evidence>